<dbReference type="AlphaFoldDB" id="A0A0L7RGK1"/>
<organism evidence="6 7">
    <name type="scientific">Habropoda laboriosa</name>
    <dbReference type="NCBI Taxonomy" id="597456"/>
    <lineage>
        <taxon>Eukaryota</taxon>
        <taxon>Metazoa</taxon>
        <taxon>Ecdysozoa</taxon>
        <taxon>Arthropoda</taxon>
        <taxon>Hexapoda</taxon>
        <taxon>Insecta</taxon>
        <taxon>Pterygota</taxon>
        <taxon>Neoptera</taxon>
        <taxon>Endopterygota</taxon>
        <taxon>Hymenoptera</taxon>
        <taxon>Apocrita</taxon>
        <taxon>Aculeata</taxon>
        <taxon>Apoidea</taxon>
        <taxon>Anthophila</taxon>
        <taxon>Apidae</taxon>
        <taxon>Habropoda</taxon>
    </lineage>
</organism>
<dbReference type="EMBL" id="KQ414596">
    <property type="protein sequence ID" value="KOC69943.1"/>
    <property type="molecule type" value="Genomic_DNA"/>
</dbReference>
<feature type="region of interest" description="Disordered" evidence="5">
    <location>
        <begin position="179"/>
        <end position="216"/>
    </location>
</feature>
<reference evidence="6 7" key="1">
    <citation type="submission" date="2015-07" db="EMBL/GenBank/DDBJ databases">
        <title>The genome of Habropoda laboriosa.</title>
        <authorList>
            <person name="Pan H."/>
            <person name="Kapheim K."/>
        </authorList>
    </citation>
    <scope>NUCLEOTIDE SEQUENCE [LARGE SCALE GENOMIC DNA]</scope>
    <source>
        <strain evidence="6">0110345459</strain>
    </source>
</reference>
<dbReference type="GO" id="GO:0000127">
    <property type="term" value="C:transcription factor TFIIIC complex"/>
    <property type="evidence" value="ECO:0007669"/>
    <property type="project" value="TreeGrafter"/>
</dbReference>
<dbReference type="InterPro" id="IPR001680">
    <property type="entry name" value="WD40_rpt"/>
</dbReference>
<evidence type="ECO:0000313" key="6">
    <source>
        <dbReference type="EMBL" id="KOC69943.1"/>
    </source>
</evidence>
<evidence type="ECO:0000256" key="4">
    <source>
        <dbReference type="PROSITE-ProRule" id="PRU00221"/>
    </source>
</evidence>
<name>A0A0L7RGK1_9HYME</name>
<dbReference type="Pfam" id="PF00400">
    <property type="entry name" value="WD40"/>
    <property type="match status" value="1"/>
</dbReference>
<gene>
    <name evidence="6" type="ORF">WH47_08204</name>
</gene>
<feature type="compositionally biased region" description="Polar residues" evidence="5">
    <location>
        <begin position="183"/>
        <end position="208"/>
    </location>
</feature>
<feature type="repeat" description="WD" evidence="4">
    <location>
        <begin position="971"/>
        <end position="1014"/>
    </location>
</feature>
<keyword evidence="7" id="KW-1185">Reference proteome</keyword>
<dbReference type="GO" id="GO:0005634">
    <property type="term" value="C:nucleus"/>
    <property type="evidence" value="ECO:0007669"/>
    <property type="project" value="UniProtKB-SubCell"/>
</dbReference>
<dbReference type="Proteomes" id="UP000053825">
    <property type="component" value="Unassembled WGS sequence"/>
</dbReference>
<evidence type="ECO:0000313" key="7">
    <source>
        <dbReference type="Proteomes" id="UP000053825"/>
    </source>
</evidence>
<dbReference type="SMART" id="SM00320">
    <property type="entry name" value="WD40"/>
    <property type="match status" value="4"/>
</dbReference>
<accession>A0A0L7RGK1</accession>
<dbReference type="PANTHER" id="PTHR15052">
    <property type="entry name" value="RNA POLYMERASE III TRANSCRIPTION INITIATION FACTOR COMPLEX SUBUNIT"/>
    <property type="match status" value="1"/>
</dbReference>
<protein>
    <submittedName>
        <fullName evidence="6">General transcription factor 3C polypeptide 2</fullName>
    </submittedName>
</protein>
<dbReference type="OrthoDB" id="4703at2759"/>
<dbReference type="Gene3D" id="2.130.10.10">
    <property type="entry name" value="YVTN repeat-like/Quinoprotein amine dehydrogenase"/>
    <property type="match status" value="1"/>
</dbReference>
<dbReference type="PANTHER" id="PTHR15052:SF2">
    <property type="entry name" value="GENERAL TRANSCRIPTION FACTOR 3C POLYPEPTIDE 2"/>
    <property type="match status" value="1"/>
</dbReference>
<dbReference type="SUPFAM" id="SSF50978">
    <property type="entry name" value="WD40 repeat-like"/>
    <property type="match status" value="1"/>
</dbReference>
<evidence type="ECO:0000256" key="5">
    <source>
        <dbReference type="SAM" id="MobiDB-lite"/>
    </source>
</evidence>
<comment type="subcellular location">
    <subcellularLocation>
        <location evidence="1">Nucleus</location>
    </subcellularLocation>
</comment>
<evidence type="ECO:0000256" key="3">
    <source>
        <dbReference type="ARBA" id="ARBA00023242"/>
    </source>
</evidence>
<keyword evidence="2" id="KW-0804">Transcription</keyword>
<keyword evidence="4" id="KW-0853">WD repeat</keyword>
<dbReference type="GO" id="GO:0006383">
    <property type="term" value="P:transcription by RNA polymerase III"/>
    <property type="evidence" value="ECO:0007669"/>
    <property type="project" value="TreeGrafter"/>
</dbReference>
<evidence type="ECO:0000256" key="1">
    <source>
        <dbReference type="ARBA" id="ARBA00004123"/>
    </source>
</evidence>
<keyword evidence="3" id="KW-0539">Nucleus</keyword>
<dbReference type="PROSITE" id="PS50082">
    <property type="entry name" value="WD_REPEATS_2"/>
    <property type="match status" value="1"/>
</dbReference>
<dbReference type="STRING" id="597456.A0A0L7RGK1"/>
<dbReference type="InterPro" id="IPR036322">
    <property type="entry name" value="WD40_repeat_dom_sf"/>
</dbReference>
<evidence type="ECO:0000256" key="2">
    <source>
        <dbReference type="ARBA" id="ARBA00023163"/>
    </source>
</evidence>
<dbReference type="InterPro" id="IPR052416">
    <property type="entry name" value="GTF3C_component"/>
</dbReference>
<sequence length="1262" mass="144327">MNKKTVDSDTSSDNVNSSIIKSSRSLTGNTKMFILPPNVLQNICMSDSIAKGGHIISALEFIKKDNTISTITIQENKGHEISTSIGNTNSSIVIKPTTVIKVNKIPTDNTDSESLINATEVPKINTNEEKLMSKTSHTEQVKKDLPSIIEKQKTNGKVDNSVDISRKQKTLQKIKCTRKNLENNETTSNDVPKPQKTNIRSGQSSSEKYLNRNLEKQKRVENKYEIEGNSLGRSKRIRKQTNFDDYITTHKKESLKKEIINLDIKRKSTRNKDKKKAIISNPSLSDTTKPNNIFNHVKGTKEELEDKNNERTITTLDSHTTSTSITPAVTKKSLPLNSSDISGNHSNMVEQNDKSGNKVHIGSMNTSVLECAPVKETDVETTLRLEGADNLNSRGRGRGTGRGSSYSTLDIDYIPKLKGPIIAGKTKEKNSDETIANTEEIMYYTKRKLVLVNLISFYLDFENDIKLWRKVLMNAIKKRRGKLSCEKCETVKHSANGFISHMQFCGKSDEEKQALLVNCPICGAVMMPSSMEIHERSHRQSEESKLKELQYFSGETEKVKRKAAEKAMEKILEFTESLVEDSSLPPEKKRKLEPSLLKSVIRTPEQNKSIPAVWKEDEHVTVEGIDKNADFEEEYSSSEERTSYRMNFLNKEQHYKIRWSEPYLPTVRWTMEFERKNYKFNLFNDYLPNHFTLLNNTDVIKYLPELEVSVCTKQESSSENTYDTEIPWKQWKRFEGGFDEGTSIFFTGGPVWALAWLPIPSPMYSKEPYQYVAISTHPTMESEYTVGKSYSGHNMIQIWNVGPLSYETDSKRECPALSYAIAHNTGTIWCLEWCPSGCYQDESLNNYKEENETESSLKRMGMLAAACSDGNVHIYSLPFPEELKFKKTIDNEWPIYCTDPIITLVVNLAMYDNNDQNWQCTKLSWTKEQEHNTIAAGFSNGYIALWDLTYKSPLSIQKRQNTYFINAFQHFYAHGNAVSMVALVPYNGKRFLASGSLDRLYKFWNLDDTNTPQTSSQKGIILDGAWMTHWPCAVICFDDGLKYKHTNTYLLSLRDHEFKYYPILGTNSPAYTLAVSDYANSIAHGTLAGEIISIFAHELVHSRDIEKAVKKKRKLSSFIKIVDFYETKVDSKDDKKDKENSNDYKYMPETYNQCQDRFGIIFCDNLKDIERHVQQPNPYPEKLTTVPIEEYPFMSVNRISWNPNAWSYLWMVAGYQNGLVRLLNFKYKSMSRELKALLPHHVKSLLNKANITTKNVNTKKAS</sequence>
<proteinExistence type="predicted"/>
<dbReference type="InterPro" id="IPR015943">
    <property type="entry name" value="WD40/YVTN_repeat-like_dom_sf"/>
</dbReference>